<reference evidence="6" key="1">
    <citation type="submission" date="2021-06" db="EMBL/GenBank/DDBJ databases">
        <authorList>
            <person name="Hodson N. C."/>
            <person name="Mongue J. A."/>
            <person name="Jaron S. K."/>
        </authorList>
    </citation>
    <scope>NUCLEOTIDE SEQUENCE</scope>
</reference>
<comment type="subcellular location">
    <subcellularLocation>
        <location evidence="1 3">Golgi apparatus</location>
        <location evidence="1 3">Golgi stack membrane</location>
        <topology evidence="1 3">Single-pass type II membrane protein</topology>
    </subcellularLocation>
</comment>
<organism evidence="6 7">
    <name type="scientific">Allacma fusca</name>
    <dbReference type="NCBI Taxonomy" id="39272"/>
    <lineage>
        <taxon>Eukaryota</taxon>
        <taxon>Metazoa</taxon>
        <taxon>Ecdysozoa</taxon>
        <taxon>Arthropoda</taxon>
        <taxon>Hexapoda</taxon>
        <taxon>Collembola</taxon>
        <taxon>Symphypleona</taxon>
        <taxon>Sminthuridae</taxon>
        <taxon>Allacma</taxon>
    </lineage>
</organism>
<dbReference type="OrthoDB" id="427096at2759"/>
<name>A0A8J2JUC6_9HEXA</name>
<gene>
    <name evidence="6" type="ORF">AFUS01_LOCUS13101</name>
</gene>
<keyword evidence="2 3" id="KW-0333">Golgi apparatus</keyword>
<evidence type="ECO:0000313" key="7">
    <source>
        <dbReference type="Proteomes" id="UP000708208"/>
    </source>
</evidence>
<proteinExistence type="inferred from homology"/>
<keyword evidence="3" id="KW-0808">Transferase</keyword>
<keyword evidence="3" id="KW-0328">Glycosyltransferase</keyword>
<evidence type="ECO:0000313" key="6">
    <source>
        <dbReference type="EMBL" id="CAG7724058.1"/>
    </source>
</evidence>
<evidence type="ECO:0000256" key="2">
    <source>
        <dbReference type="ARBA" id="ARBA00023034"/>
    </source>
</evidence>
<dbReference type="InterPro" id="IPR031481">
    <property type="entry name" value="Glyco_tran_10_N"/>
</dbReference>
<dbReference type="Proteomes" id="UP000708208">
    <property type="component" value="Unassembled WGS sequence"/>
</dbReference>
<dbReference type="PANTHER" id="PTHR48438:SF1">
    <property type="entry name" value="ALPHA-(1,3)-FUCOSYLTRANSFERASE C-RELATED"/>
    <property type="match status" value="1"/>
</dbReference>
<keyword evidence="3" id="KW-0812">Transmembrane</keyword>
<dbReference type="EMBL" id="CAJVCH010105345">
    <property type="protein sequence ID" value="CAG7724058.1"/>
    <property type="molecule type" value="Genomic_DNA"/>
</dbReference>
<keyword evidence="3" id="KW-0472">Membrane</keyword>
<dbReference type="Pfam" id="PF00852">
    <property type="entry name" value="Glyco_transf_10"/>
    <property type="match status" value="1"/>
</dbReference>
<dbReference type="FunFam" id="3.40.50.11660:FF:000006">
    <property type="entry name" value="Alpha-(1,3)-fucosyltransferase C"/>
    <property type="match status" value="1"/>
</dbReference>
<dbReference type="AlphaFoldDB" id="A0A8J2JUC6"/>
<dbReference type="InterPro" id="IPR055270">
    <property type="entry name" value="Glyco_tran_10_C"/>
</dbReference>
<dbReference type="PANTHER" id="PTHR48438">
    <property type="entry name" value="ALPHA-(1,3)-FUCOSYLTRANSFERASE C-RELATED"/>
    <property type="match status" value="1"/>
</dbReference>
<dbReference type="GO" id="GO:0032580">
    <property type="term" value="C:Golgi cisterna membrane"/>
    <property type="evidence" value="ECO:0007669"/>
    <property type="project" value="UniProtKB-SubCell"/>
</dbReference>
<comment type="caution">
    <text evidence="6">The sequence shown here is derived from an EMBL/GenBank/DDBJ whole genome shotgun (WGS) entry which is preliminary data.</text>
</comment>
<evidence type="ECO:0000259" key="4">
    <source>
        <dbReference type="Pfam" id="PF00852"/>
    </source>
</evidence>
<accession>A0A8J2JUC6</accession>
<dbReference type="InterPro" id="IPR001503">
    <property type="entry name" value="Glyco_trans_10"/>
</dbReference>
<feature type="domain" description="Fucosyltransferase N-terminal" evidence="5">
    <location>
        <begin position="38"/>
        <end position="156"/>
    </location>
</feature>
<evidence type="ECO:0000256" key="3">
    <source>
        <dbReference type="RuleBase" id="RU003832"/>
    </source>
</evidence>
<protein>
    <recommendedName>
        <fullName evidence="3">Fucosyltransferase</fullName>
        <ecNumber evidence="3">2.4.1.-</ecNumber>
    </recommendedName>
</protein>
<evidence type="ECO:0000259" key="5">
    <source>
        <dbReference type="Pfam" id="PF17039"/>
    </source>
</evidence>
<evidence type="ECO:0000256" key="1">
    <source>
        <dbReference type="ARBA" id="ARBA00004447"/>
    </source>
</evidence>
<feature type="domain" description="Fucosyltransferase C-terminal" evidence="4">
    <location>
        <begin position="178"/>
        <end position="344"/>
    </location>
</feature>
<dbReference type="Pfam" id="PF17039">
    <property type="entry name" value="Glyco_tran_10_N"/>
    <property type="match status" value="1"/>
</dbReference>
<dbReference type="EC" id="2.4.1.-" evidence="3"/>
<sequence length="382" mass="44292">MLSQQIGITNVTNIHQNQHKPKEDIPPELPTSQPARLKRILFWTPFFGDTSLKDYGITNGEDSQHLFCPYKCEFTANKELLNSSDAVLFHSRDLQATDKQGPLRPLRVPETRIWNQHWIFYDFESPAHTPAPLEAFNNFFNHTLSYRLTSGIYIPYRRLLPRSLEEINKRGDVPKTIQKKRKLIAWIVSNCEAPSRRMELVNQLKKYIPVDVYGKCGNLTCPPKDFFQYSCYKGIRGNYKFYLSLENSLCEDYVTEKFFNALDAGMVPVVYGGANYLKHAVEGSYININSFNSTKELADHLLMLDKNQKEYLKHFDWTKWLQVDRISTLPRAWCTLCERLTVGSLPVGEAMRDLKRWWFHKQGSDSPACSPPNYHLLGREGP</sequence>
<comment type="similarity">
    <text evidence="3">Belongs to the glycosyltransferase 10 family.</text>
</comment>
<dbReference type="GO" id="GO:0008417">
    <property type="term" value="F:fucosyltransferase activity"/>
    <property type="evidence" value="ECO:0007669"/>
    <property type="project" value="InterPro"/>
</dbReference>
<keyword evidence="7" id="KW-1185">Reference proteome</keyword>